<dbReference type="EMBL" id="BQXS01011705">
    <property type="protein sequence ID" value="GKT15839.1"/>
    <property type="molecule type" value="Genomic_DNA"/>
</dbReference>
<evidence type="ECO:0000313" key="1">
    <source>
        <dbReference type="EMBL" id="GKT15839.1"/>
    </source>
</evidence>
<reference evidence="1" key="1">
    <citation type="submission" date="2022-03" db="EMBL/GenBank/DDBJ databases">
        <title>Draft genome sequence of Aduncisulcus paluster, a free-living microaerophilic Fornicata.</title>
        <authorList>
            <person name="Yuyama I."/>
            <person name="Kume K."/>
            <person name="Tamura T."/>
            <person name="Inagaki Y."/>
            <person name="Hashimoto T."/>
        </authorList>
    </citation>
    <scope>NUCLEOTIDE SEQUENCE</scope>
    <source>
        <strain evidence="1">NY0171</strain>
    </source>
</reference>
<gene>
    <name evidence="1" type="ORF">ADUPG1_010800</name>
</gene>
<name>A0ABQ5JU01_9EUKA</name>
<accession>A0ABQ5JU01</accession>
<dbReference type="Proteomes" id="UP001057375">
    <property type="component" value="Unassembled WGS sequence"/>
</dbReference>
<protein>
    <submittedName>
        <fullName evidence="1">Uncharacterized protein</fullName>
    </submittedName>
</protein>
<proteinExistence type="predicted"/>
<comment type="caution">
    <text evidence="1">The sequence shown here is derived from an EMBL/GenBank/DDBJ whole genome shotgun (WGS) entry which is preliminary data.</text>
</comment>
<evidence type="ECO:0000313" key="2">
    <source>
        <dbReference type="Proteomes" id="UP001057375"/>
    </source>
</evidence>
<keyword evidence="2" id="KW-1185">Reference proteome</keyword>
<organism evidence="1 2">
    <name type="scientific">Aduncisulcus paluster</name>
    <dbReference type="NCBI Taxonomy" id="2918883"/>
    <lineage>
        <taxon>Eukaryota</taxon>
        <taxon>Metamonada</taxon>
        <taxon>Carpediemonas-like organisms</taxon>
        <taxon>Aduncisulcus</taxon>
    </lineage>
</organism>
<sequence length="431" mass="50903">MKQFWDLILIVNDSIQSETSLDIFPYILALFSDYIVIVEQYFKFCDQFDSEFFIQLSSCVDSFSVPANLPFSQQMDFKEVNIKGIIDCICDLIDLISLRIDVQEDFDWILPLSYIQNTLILFLTFFSDDSNVLDSIEESISVLIRFFDQFSRHFPTLTDYLDYFRVNIFPLFKFVFDLTKHAQYDYLTLDLYNITLRFYVFRLWSEAPEKIEWLFPFDLLFEIKESWKKYLLYIHKVNILMIIEELRIDIDSLVSQLVSLIHHDDPEKYRFLILSLNKDIYSVYVYIQTISALINPSTTIKERKDIIDSISQPLAEIIHLIHGISFKHRTLSNNALINPSTTIKERKDIIDSISQPLAEIIHLIHGISFKHRTLSNKYYDYFAGIVPISCRKKPKDFEKLAKFPYRGYLQASNLNKFFVSIIEFISSEDLV</sequence>